<name>A0ABY4RUU7_9BACL</name>
<protein>
    <recommendedName>
        <fullName evidence="4">HIG1 domain-containing protein</fullName>
    </recommendedName>
</protein>
<evidence type="ECO:0000313" key="2">
    <source>
        <dbReference type="EMBL" id="UQZ85273.1"/>
    </source>
</evidence>
<dbReference type="Proteomes" id="UP001057134">
    <property type="component" value="Chromosome"/>
</dbReference>
<keyword evidence="3" id="KW-1185">Reference proteome</keyword>
<proteinExistence type="predicted"/>
<keyword evidence="1" id="KW-0812">Transmembrane</keyword>
<keyword evidence="1" id="KW-0472">Membrane</keyword>
<organism evidence="2 3">
    <name type="scientific">Paenibacillus konkukensis</name>
    <dbReference type="NCBI Taxonomy" id="2020716"/>
    <lineage>
        <taxon>Bacteria</taxon>
        <taxon>Bacillati</taxon>
        <taxon>Bacillota</taxon>
        <taxon>Bacilli</taxon>
        <taxon>Bacillales</taxon>
        <taxon>Paenibacillaceae</taxon>
        <taxon>Paenibacillus</taxon>
    </lineage>
</organism>
<accession>A0ABY4RUU7</accession>
<evidence type="ECO:0000256" key="1">
    <source>
        <dbReference type="SAM" id="Phobius"/>
    </source>
</evidence>
<dbReference type="EMBL" id="CP027059">
    <property type="protein sequence ID" value="UQZ85273.1"/>
    <property type="molecule type" value="Genomic_DNA"/>
</dbReference>
<keyword evidence="1" id="KW-1133">Transmembrane helix</keyword>
<feature type="transmembrane region" description="Helical" evidence="1">
    <location>
        <begin position="20"/>
        <end position="39"/>
    </location>
</feature>
<evidence type="ECO:0008006" key="4">
    <source>
        <dbReference type="Google" id="ProtNLM"/>
    </source>
</evidence>
<gene>
    <name evidence="2" type="ORF">SK3146_04562</name>
</gene>
<sequence length="74" mass="8509">MQRREEHSSIDLKGENGMDMFIFVFVCVFIAGYLFINMFDNSRRSAKEAVRKKLLLSLFQAVVISGLVQIILHS</sequence>
<reference evidence="2" key="2">
    <citation type="journal article" date="2021" name="J Anim Sci Technol">
        <title>Complete genome sequence of Paenibacillus konkukensis sp. nov. SK3146 as a potential probiotic strain.</title>
        <authorList>
            <person name="Jung H.I."/>
            <person name="Park S."/>
            <person name="Niu K.M."/>
            <person name="Lee S.W."/>
            <person name="Kothari D."/>
            <person name="Yi K.J."/>
            <person name="Kim S.K."/>
        </authorList>
    </citation>
    <scope>NUCLEOTIDE SEQUENCE</scope>
    <source>
        <strain evidence="2">SK3146</strain>
    </source>
</reference>
<feature type="transmembrane region" description="Helical" evidence="1">
    <location>
        <begin position="54"/>
        <end position="72"/>
    </location>
</feature>
<reference evidence="2" key="1">
    <citation type="submission" date="2018-02" db="EMBL/GenBank/DDBJ databases">
        <authorList>
            <person name="Kim S.-K."/>
            <person name="Jung H.-I."/>
            <person name="Lee S.-W."/>
        </authorList>
    </citation>
    <scope>NUCLEOTIDE SEQUENCE</scope>
    <source>
        <strain evidence="2">SK3146</strain>
    </source>
</reference>
<evidence type="ECO:0000313" key="3">
    <source>
        <dbReference type="Proteomes" id="UP001057134"/>
    </source>
</evidence>